<dbReference type="AlphaFoldDB" id="A0A6A6EF30"/>
<sequence>MQVCLLPSCVRSLHHSLFPQSSALSPSLTLLCRFHSSASRLKPSANTNHRESGVSIQSLAPSFAHHSPESRYLFRPIPLP</sequence>
<dbReference type="EMBL" id="ML994619">
    <property type="protein sequence ID" value="KAF2190344.1"/>
    <property type="molecule type" value="Genomic_DNA"/>
</dbReference>
<accession>A0A6A6EF30</accession>
<organism evidence="1 2">
    <name type="scientific">Zopfia rhizophila CBS 207.26</name>
    <dbReference type="NCBI Taxonomy" id="1314779"/>
    <lineage>
        <taxon>Eukaryota</taxon>
        <taxon>Fungi</taxon>
        <taxon>Dikarya</taxon>
        <taxon>Ascomycota</taxon>
        <taxon>Pezizomycotina</taxon>
        <taxon>Dothideomycetes</taxon>
        <taxon>Dothideomycetes incertae sedis</taxon>
        <taxon>Zopfiaceae</taxon>
        <taxon>Zopfia</taxon>
    </lineage>
</organism>
<keyword evidence="2" id="KW-1185">Reference proteome</keyword>
<evidence type="ECO:0000313" key="2">
    <source>
        <dbReference type="Proteomes" id="UP000800200"/>
    </source>
</evidence>
<proteinExistence type="predicted"/>
<gene>
    <name evidence="1" type="ORF">K469DRAFT_27974</name>
</gene>
<dbReference type="Proteomes" id="UP000800200">
    <property type="component" value="Unassembled WGS sequence"/>
</dbReference>
<reference evidence="1" key="1">
    <citation type="journal article" date="2020" name="Stud. Mycol.">
        <title>101 Dothideomycetes genomes: a test case for predicting lifestyles and emergence of pathogens.</title>
        <authorList>
            <person name="Haridas S."/>
            <person name="Albert R."/>
            <person name="Binder M."/>
            <person name="Bloem J."/>
            <person name="Labutti K."/>
            <person name="Salamov A."/>
            <person name="Andreopoulos B."/>
            <person name="Baker S."/>
            <person name="Barry K."/>
            <person name="Bills G."/>
            <person name="Bluhm B."/>
            <person name="Cannon C."/>
            <person name="Castanera R."/>
            <person name="Culley D."/>
            <person name="Daum C."/>
            <person name="Ezra D."/>
            <person name="Gonzalez J."/>
            <person name="Henrissat B."/>
            <person name="Kuo A."/>
            <person name="Liang C."/>
            <person name="Lipzen A."/>
            <person name="Lutzoni F."/>
            <person name="Magnuson J."/>
            <person name="Mondo S."/>
            <person name="Nolan M."/>
            <person name="Ohm R."/>
            <person name="Pangilinan J."/>
            <person name="Park H.-J."/>
            <person name="Ramirez L."/>
            <person name="Alfaro M."/>
            <person name="Sun H."/>
            <person name="Tritt A."/>
            <person name="Yoshinaga Y."/>
            <person name="Zwiers L.-H."/>
            <person name="Turgeon B."/>
            <person name="Goodwin S."/>
            <person name="Spatafora J."/>
            <person name="Crous P."/>
            <person name="Grigoriev I."/>
        </authorList>
    </citation>
    <scope>NUCLEOTIDE SEQUENCE</scope>
    <source>
        <strain evidence="1">CBS 207.26</strain>
    </source>
</reference>
<name>A0A6A6EF30_9PEZI</name>
<evidence type="ECO:0000313" key="1">
    <source>
        <dbReference type="EMBL" id="KAF2190344.1"/>
    </source>
</evidence>
<protein>
    <submittedName>
        <fullName evidence="1">Uncharacterized protein</fullName>
    </submittedName>
</protein>